<dbReference type="Gene3D" id="1.20.1110.10">
    <property type="entry name" value="Calcium-transporting ATPase, transmembrane domain"/>
    <property type="match status" value="1"/>
</dbReference>
<dbReference type="Gene3D" id="3.40.1110.10">
    <property type="entry name" value="Calcium-transporting ATPase, cytoplasmic domain N"/>
    <property type="match status" value="1"/>
</dbReference>
<evidence type="ECO:0000256" key="3">
    <source>
        <dbReference type="ARBA" id="ARBA00022741"/>
    </source>
</evidence>
<dbReference type="NCBIfam" id="TIGR01494">
    <property type="entry name" value="ATPase_P-type"/>
    <property type="match status" value="2"/>
</dbReference>
<keyword evidence="4" id="KW-0067">ATP-binding</keyword>
<gene>
    <name evidence="11" type="ORF">BV898_06358</name>
</gene>
<evidence type="ECO:0000313" key="11">
    <source>
        <dbReference type="EMBL" id="OQV19584.1"/>
    </source>
</evidence>
<evidence type="ECO:0000256" key="7">
    <source>
        <dbReference type="ARBA" id="ARBA00023136"/>
    </source>
</evidence>
<feature type="transmembrane region" description="Helical" evidence="9">
    <location>
        <begin position="404"/>
        <end position="433"/>
    </location>
</feature>
<dbReference type="SUPFAM" id="SSF81653">
    <property type="entry name" value="Calcium ATPase, transduction domain A"/>
    <property type="match status" value="1"/>
</dbReference>
<dbReference type="GO" id="GO:0012505">
    <property type="term" value="C:endomembrane system"/>
    <property type="evidence" value="ECO:0007669"/>
    <property type="project" value="UniProtKB-SubCell"/>
</dbReference>
<dbReference type="PANTHER" id="PTHR24093">
    <property type="entry name" value="CATION TRANSPORTING ATPASE"/>
    <property type="match status" value="1"/>
</dbReference>
<evidence type="ECO:0000313" key="12">
    <source>
        <dbReference type="Proteomes" id="UP000192578"/>
    </source>
</evidence>
<feature type="transmembrane region" description="Helical" evidence="9">
    <location>
        <begin position="105"/>
        <end position="125"/>
    </location>
</feature>
<dbReference type="SUPFAM" id="SSF81660">
    <property type="entry name" value="Metal cation-transporting ATPase, ATP-binding domain N"/>
    <property type="match status" value="1"/>
</dbReference>
<feature type="transmembrane region" description="Helical" evidence="9">
    <location>
        <begin position="360"/>
        <end position="384"/>
    </location>
</feature>
<organism evidence="11 12">
    <name type="scientific">Hypsibius exemplaris</name>
    <name type="common">Freshwater tardigrade</name>
    <dbReference type="NCBI Taxonomy" id="2072580"/>
    <lineage>
        <taxon>Eukaryota</taxon>
        <taxon>Metazoa</taxon>
        <taxon>Ecdysozoa</taxon>
        <taxon>Tardigrada</taxon>
        <taxon>Eutardigrada</taxon>
        <taxon>Parachela</taxon>
        <taxon>Hypsibioidea</taxon>
        <taxon>Hypsibiidae</taxon>
        <taxon>Hypsibius</taxon>
    </lineage>
</organism>
<evidence type="ECO:0000256" key="6">
    <source>
        <dbReference type="ARBA" id="ARBA00022989"/>
    </source>
</evidence>
<evidence type="ECO:0000256" key="5">
    <source>
        <dbReference type="ARBA" id="ARBA00022842"/>
    </source>
</evidence>
<dbReference type="FunFam" id="2.70.150.10:FF:000001">
    <property type="entry name" value="Calcium-transporting ATPase"/>
    <property type="match status" value="1"/>
</dbReference>
<dbReference type="InterPro" id="IPR001757">
    <property type="entry name" value="P_typ_ATPase"/>
</dbReference>
<evidence type="ECO:0000256" key="4">
    <source>
        <dbReference type="ARBA" id="ARBA00022840"/>
    </source>
</evidence>
<dbReference type="PRINTS" id="PR00119">
    <property type="entry name" value="CATATPASE"/>
</dbReference>
<dbReference type="Pfam" id="PF13246">
    <property type="entry name" value="Cation_ATPase"/>
    <property type="match status" value="1"/>
</dbReference>
<dbReference type="GO" id="GO:0005524">
    <property type="term" value="F:ATP binding"/>
    <property type="evidence" value="ECO:0007669"/>
    <property type="project" value="UniProtKB-KW"/>
</dbReference>
<dbReference type="InterPro" id="IPR018303">
    <property type="entry name" value="ATPase_P-typ_P_site"/>
</dbReference>
<feature type="transmembrane region" description="Helical" evidence="9">
    <location>
        <begin position="175"/>
        <end position="194"/>
    </location>
</feature>
<evidence type="ECO:0000256" key="9">
    <source>
        <dbReference type="SAM" id="Phobius"/>
    </source>
</evidence>
<dbReference type="InterPro" id="IPR023299">
    <property type="entry name" value="ATPase_P-typ_cyto_dom_N"/>
</dbReference>
<name>A0A1W0WWK8_HYPEX</name>
<accession>A0A1W0WWK8</accession>
<dbReference type="OrthoDB" id="116380at2759"/>
<sequence>MAGGTDTQGVDVVMVDLGEKFPVRRQDLSRAMRLTGADLAEEIRQKYGSVAQLCAKLRTDPSHGIPGDPSDIRSREDSFGRNTIPLKKPLTFLQLCWSALKDPTLLILEVAAIISLVLSLYGNFIKSGISTAMLNSTTSHNATQPGVLSGSTWNSTFNTTDTEGDDLDPDTEYEWIEAAAIGIAVTLVVLVTAVNDYGKEKQFQALQDRVRKEQKVTVLRTGKQQVITTDDLVVGDIFSLKYGDVVPADGLVLSSHDLTVDESSLTGESDFVRKCTDSDIRVLSGTNVMEGTGKILVLAVGIYSQTGMIHVLLGTSEKHSEANDRCERHDPDDKSKLPKRETRSDGEEVQSFLQKKLTRIALQIGYVGLAFAVVTSFALIIRFCVKEFGEKGRRWNAAVEVNKILGAIIIGITILVVAIPEGLPLAVTLTLAVSTKKMMKYHNLVRNLFACETMGCATTICLDKTGTLTTNRMTVTECYLGGKEDGGITIGSHGTTTTRLLDLTAEGISVNSSYTTNVTTPIAIGDSLPVQVGNKTECALLYFAKRIGYDYQVIRDDNPEDSFAKVYTFNSNRRSMSTVICTEAGWRVHSKGAAEVVLAK</sequence>
<dbReference type="GO" id="GO:0016887">
    <property type="term" value="F:ATP hydrolysis activity"/>
    <property type="evidence" value="ECO:0007669"/>
    <property type="project" value="InterPro"/>
</dbReference>
<evidence type="ECO:0000256" key="2">
    <source>
        <dbReference type="ARBA" id="ARBA00022692"/>
    </source>
</evidence>
<dbReference type="Proteomes" id="UP000192578">
    <property type="component" value="Unassembled WGS sequence"/>
</dbReference>
<dbReference type="Gene3D" id="2.70.150.10">
    <property type="entry name" value="Calcium-transporting ATPase, cytoplasmic transduction domain A"/>
    <property type="match status" value="1"/>
</dbReference>
<comment type="subcellular location">
    <subcellularLocation>
        <location evidence="1">Endomembrane system</location>
        <topology evidence="1">Multi-pass membrane protein</topology>
    </subcellularLocation>
</comment>
<dbReference type="SMART" id="SM00831">
    <property type="entry name" value="Cation_ATPase_N"/>
    <property type="match status" value="1"/>
</dbReference>
<comment type="caution">
    <text evidence="11">The sequence shown here is derived from an EMBL/GenBank/DDBJ whole genome shotgun (WGS) entry which is preliminary data.</text>
</comment>
<feature type="region of interest" description="Disordered" evidence="8">
    <location>
        <begin position="320"/>
        <end position="345"/>
    </location>
</feature>
<evidence type="ECO:0000256" key="8">
    <source>
        <dbReference type="SAM" id="MobiDB-lite"/>
    </source>
</evidence>
<proteinExistence type="predicted"/>
<reference evidence="12" key="1">
    <citation type="submission" date="2017-01" db="EMBL/GenBank/DDBJ databases">
        <title>Comparative genomics of anhydrobiosis in the tardigrade Hypsibius dujardini.</title>
        <authorList>
            <person name="Yoshida Y."/>
            <person name="Koutsovoulos G."/>
            <person name="Laetsch D."/>
            <person name="Stevens L."/>
            <person name="Kumar S."/>
            <person name="Horikawa D."/>
            <person name="Ishino K."/>
            <person name="Komine S."/>
            <person name="Tomita M."/>
            <person name="Blaxter M."/>
            <person name="Arakawa K."/>
        </authorList>
    </citation>
    <scope>NUCLEOTIDE SEQUENCE [LARGE SCALE GENOMIC DNA]</scope>
    <source>
        <strain evidence="12">Z151</strain>
    </source>
</reference>
<dbReference type="InterPro" id="IPR023298">
    <property type="entry name" value="ATPase_P-typ_TM_dom_sf"/>
</dbReference>
<evidence type="ECO:0000259" key="10">
    <source>
        <dbReference type="SMART" id="SM00831"/>
    </source>
</evidence>
<dbReference type="EMBL" id="MTYJ01000037">
    <property type="protein sequence ID" value="OQV19584.1"/>
    <property type="molecule type" value="Genomic_DNA"/>
</dbReference>
<dbReference type="SUPFAM" id="SSF81665">
    <property type="entry name" value="Calcium ATPase, transmembrane domain M"/>
    <property type="match status" value="1"/>
</dbReference>
<dbReference type="Pfam" id="PF00122">
    <property type="entry name" value="E1-E2_ATPase"/>
    <property type="match status" value="1"/>
</dbReference>
<dbReference type="GO" id="GO:0005388">
    <property type="term" value="F:P-type calcium transporter activity"/>
    <property type="evidence" value="ECO:0007669"/>
    <property type="project" value="TreeGrafter"/>
</dbReference>
<keyword evidence="12" id="KW-1185">Reference proteome</keyword>
<evidence type="ECO:0000256" key="1">
    <source>
        <dbReference type="ARBA" id="ARBA00004127"/>
    </source>
</evidence>
<dbReference type="InterPro" id="IPR008250">
    <property type="entry name" value="ATPase_P-typ_transduc_dom_A_sf"/>
</dbReference>
<dbReference type="PROSITE" id="PS00154">
    <property type="entry name" value="ATPASE_E1_E2"/>
    <property type="match status" value="1"/>
</dbReference>
<keyword evidence="7 9" id="KW-0472">Membrane</keyword>
<keyword evidence="3" id="KW-0547">Nucleotide-binding</keyword>
<dbReference type="AlphaFoldDB" id="A0A1W0WWK8"/>
<dbReference type="PANTHER" id="PTHR24093:SF369">
    <property type="entry name" value="CALCIUM-TRANSPORTING ATPASE"/>
    <property type="match status" value="1"/>
</dbReference>
<keyword evidence="6 9" id="KW-1133">Transmembrane helix</keyword>
<dbReference type="Pfam" id="PF00690">
    <property type="entry name" value="Cation_ATPase_N"/>
    <property type="match status" value="1"/>
</dbReference>
<dbReference type="GO" id="GO:0051480">
    <property type="term" value="P:regulation of cytosolic calcium ion concentration"/>
    <property type="evidence" value="ECO:0007669"/>
    <property type="project" value="TreeGrafter"/>
</dbReference>
<dbReference type="GO" id="GO:0005886">
    <property type="term" value="C:plasma membrane"/>
    <property type="evidence" value="ECO:0007669"/>
    <property type="project" value="TreeGrafter"/>
</dbReference>
<dbReference type="InterPro" id="IPR004014">
    <property type="entry name" value="ATPase_P-typ_cation-transptr_N"/>
</dbReference>
<keyword evidence="5" id="KW-0460">Magnesium</keyword>
<keyword evidence="2 9" id="KW-0812">Transmembrane</keyword>
<feature type="domain" description="Cation-transporting P-type ATPase N-terminal" evidence="10">
    <location>
        <begin position="44"/>
        <end position="120"/>
    </location>
</feature>
<protein>
    <submittedName>
        <fullName evidence="11">Plasma membrane calcium-transporting ATPase 3</fullName>
    </submittedName>
</protein>
<dbReference type="InterPro" id="IPR059000">
    <property type="entry name" value="ATPase_P-type_domA"/>
</dbReference>